<organism evidence="1 2">
    <name type="scientific">Botryotinia convoluta</name>
    <dbReference type="NCBI Taxonomy" id="54673"/>
    <lineage>
        <taxon>Eukaryota</taxon>
        <taxon>Fungi</taxon>
        <taxon>Dikarya</taxon>
        <taxon>Ascomycota</taxon>
        <taxon>Pezizomycotina</taxon>
        <taxon>Leotiomycetes</taxon>
        <taxon>Helotiales</taxon>
        <taxon>Sclerotiniaceae</taxon>
        <taxon>Botryotinia</taxon>
    </lineage>
</organism>
<keyword evidence="2" id="KW-1185">Reference proteome</keyword>
<dbReference type="Proteomes" id="UP000297527">
    <property type="component" value="Unassembled WGS sequence"/>
</dbReference>
<proteinExistence type="predicted"/>
<sequence length="118" mass="13492">MSSSGAVAQIFDSAYKTSRKKGPSEVRVKVKFTRVVKNIRICRTIDPTLLKAMVNVSSYRRWFWKDSERGEGWIVFWKNGTILGLEELILLCSSEEKASAETWDWLLATGIGRAFETR</sequence>
<reference evidence="1 2" key="1">
    <citation type="submission" date="2017-12" db="EMBL/GenBank/DDBJ databases">
        <title>Comparative genomics of Botrytis spp.</title>
        <authorList>
            <person name="Valero-Jimenez C.A."/>
            <person name="Tapia P."/>
            <person name="Veloso J."/>
            <person name="Silva-Moreno E."/>
            <person name="Staats M."/>
            <person name="Valdes J.H."/>
            <person name="Van Kan J.A.L."/>
        </authorList>
    </citation>
    <scope>NUCLEOTIDE SEQUENCE [LARGE SCALE GENOMIC DNA]</scope>
    <source>
        <strain evidence="1 2">MUCL11595</strain>
    </source>
</reference>
<comment type="caution">
    <text evidence="1">The sequence shown here is derived from an EMBL/GenBank/DDBJ whole genome shotgun (WGS) entry which is preliminary data.</text>
</comment>
<evidence type="ECO:0000313" key="1">
    <source>
        <dbReference type="EMBL" id="TGO57683.1"/>
    </source>
</evidence>
<dbReference type="AlphaFoldDB" id="A0A4Z1ILU3"/>
<dbReference type="EMBL" id="PQXN01000063">
    <property type="protein sequence ID" value="TGO57683.1"/>
    <property type="molecule type" value="Genomic_DNA"/>
</dbReference>
<evidence type="ECO:0000313" key="2">
    <source>
        <dbReference type="Proteomes" id="UP000297527"/>
    </source>
</evidence>
<protein>
    <submittedName>
        <fullName evidence="1">Uncharacterized protein</fullName>
    </submittedName>
</protein>
<gene>
    <name evidence="1" type="ORF">BCON_0063g00400</name>
</gene>
<accession>A0A4Z1ILU3</accession>
<name>A0A4Z1ILU3_9HELO</name>